<feature type="compositionally biased region" description="Basic residues" evidence="2">
    <location>
        <begin position="121"/>
        <end position="131"/>
    </location>
</feature>
<dbReference type="Gene3D" id="3.40.630.190">
    <property type="entry name" value="LCP protein"/>
    <property type="match status" value="1"/>
</dbReference>
<keyword evidence="6" id="KW-1185">Reference proteome</keyword>
<feature type="compositionally biased region" description="Basic and acidic residues" evidence="2">
    <location>
        <begin position="12"/>
        <end position="31"/>
    </location>
</feature>
<dbReference type="NCBIfam" id="TIGR00350">
    <property type="entry name" value="lytR_cpsA_psr"/>
    <property type="match status" value="1"/>
</dbReference>
<comment type="similarity">
    <text evidence="1">Belongs to the LytR/CpsA/Psr (LCP) family.</text>
</comment>
<evidence type="ECO:0000256" key="2">
    <source>
        <dbReference type="SAM" id="MobiDB-lite"/>
    </source>
</evidence>
<evidence type="ECO:0000313" key="6">
    <source>
        <dbReference type="Proteomes" id="UP001225598"/>
    </source>
</evidence>
<feature type="compositionally biased region" description="Basic and acidic residues" evidence="2">
    <location>
        <begin position="47"/>
        <end position="69"/>
    </location>
</feature>
<evidence type="ECO:0000259" key="4">
    <source>
        <dbReference type="Pfam" id="PF03816"/>
    </source>
</evidence>
<dbReference type="InterPro" id="IPR004474">
    <property type="entry name" value="LytR_CpsA_psr"/>
</dbReference>
<keyword evidence="3" id="KW-1133">Transmembrane helix</keyword>
<dbReference type="Proteomes" id="UP001225598">
    <property type="component" value="Chromosome"/>
</dbReference>
<dbReference type="InterPro" id="IPR050922">
    <property type="entry name" value="LytR/CpsA/Psr_CW_biosynth"/>
</dbReference>
<feature type="region of interest" description="Disordered" evidence="2">
    <location>
        <begin position="1"/>
        <end position="131"/>
    </location>
</feature>
<dbReference type="PANTHER" id="PTHR33392:SF6">
    <property type="entry name" value="POLYISOPRENYL-TEICHOIC ACID--PEPTIDOGLYCAN TEICHOIC ACID TRANSFERASE TAGU"/>
    <property type="match status" value="1"/>
</dbReference>
<evidence type="ECO:0000256" key="1">
    <source>
        <dbReference type="ARBA" id="ARBA00006068"/>
    </source>
</evidence>
<reference evidence="5 6" key="1">
    <citation type="submission" date="2023-05" db="EMBL/GenBank/DDBJ databases">
        <title>Corynebacterium suedekumii sp. nov. and Corynebacterium breve sp. nov. isolated from raw cow's milk.</title>
        <authorList>
            <person name="Baer M.K."/>
            <person name="Mehl L."/>
            <person name="Hellmuth R."/>
            <person name="Marke G."/>
            <person name="Lipski A."/>
        </authorList>
    </citation>
    <scope>NUCLEOTIDE SEQUENCE [LARGE SCALE GENOMIC DNA]</scope>
    <source>
        <strain evidence="5 6">R4</strain>
    </source>
</reference>
<keyword evidence="3" id="KW-0812">Transmembrane</keyword>
<dbReference type="PANTHER" id="PTHR33392">
    <property type="entry name" value="POLYISOPRENYL-TEICHOIC ACID--PEPTIDOGLYCAN TEICHOIC ACID TRANSFERASE TAGU"/>
    <property type="match status" value="1"/>
</dbReference>
<sequence>MSSDPRFPTPRDNSDDIVRGADGKPLVDRYGRPVHRRPSRPSQPQRPRYDESTRMDLPRTERPRTDRPRQQMPPRRPAYEPRRTPYSSQQPRPSYEQPGRRQAPAPQPEPVPMHITERQAPRRRAPRRRRRGGCMSGFTMIIATILVLGIVAVLLADARLTRVDAFPDEPIANTAGTNWLLVGSDSRQGLSDEDVERLGTGGEVGPSRTDTIMIMHIPTTGTPTLVSIPRDSLVSIPGYGEDKINASFAYGGPKLLATTVEQETGLRIDHYAEIGMGGLAGVVDAIGGVELCPEYPIQDPLAALDVQAGCQNMDGATALGYVRTRATPQGDIDRVARQREFMGALMSKVTSASVLANPIRSISLLFSSVAMFQVGDGDHIWHLLRLVFAFAGDNNSETVPVGGFMDTSVGNVVLWDEYAAEELFASLR</sequence>
<evidence type="ECO:0000256" key="3">
    <source>
        <dbReference type="SAM" id="Phobius"/>
    </source>
</evidence>
<evidence type="ECO:0000313" key="5">
    <source>
        <dbReference type="EMBL" id="WIM67528.1"/>
    </source>
</evidence>
<dbReference type="EMBL" id="CP126969">
    <property type="protein sequence ID" value="WIM67528.1"/>
    <property type="molecule type" value="Genomic_DNA"/>
</dbReference>
<feature type="domain" description="Cell envelope-related transcriptional attenuator" evidence="4">
    <location>
        <begin position="208"/>
        <end position="350"/>
    </location>
</feature>
<organism evidence="5 6">
    <name type="scientific">Corynebacterium breve</name>
    <dbReference type="NCBI Taxonomy" id="3049799"/>
    <lineage>
        <taxon>Bacteria</taxon>
        <taxon>Bacillati</taxon>
        <taxon>Actinomycetota</taxon>
        <taxon>Actinomycetes</taxon>
        <taxon>Mycobacteriales</taxon>
        <taxon>Corynebacteriaceae</taxon>
        <taxon>Corynebacterium</taxon>
    </lineage>
</organism>
<gene>
    <name evidence="5" type="ORF">QP027_10575</name>
</gene>
<dbReference type="Pfam" id="PF03816">
    <property type="entry name" value="LytR_cpsA_psr"/>
    <property type="match status" value="1"/>
</dbReference>
<dbReference type="RefSeq" id="WP_284824680.1">
    <property type="nucleotide sequence ID" value="NZ_CP126969.1"/>
</dbReference>
<keyword evidence="3" id="KW-0472">Membrane</keyword>
<protein>
    <submittedName>
        <fullName evidence="5">LCP family protein</fullName>
    </submittedName>
</protein>
<accession>A0ABY8VDF1</accession>
<proteinExistence type="inferred from homology"/>
<feature type="transmembrane region" description="Helical" evidence="3">
    <location>
        <begin position="132"/>
        <end position="156"/>
    </location>
</feature>
<name>A0ABY8VDF1_9CORY</name>